<proteinExistence type="inferred from homology"/>
<keyword evidence="5" id="KW-0812">Transmembrane</keyword>
<dbReference type="PANTHER" id="PTHR32089">
    <property type="entry name" value="METHYL-ACCEPTING CHEMOTAXIS PROTEIN MCPB"/>
    <property type="match status" value="1"/>
</dbReference>
<keyword evidence="2 4" id="KW-0807">Transducer</keyword>
<dbReference type="AlphaFoldDB" id="A0A4R7B0Q5"/>
<dbReference type="SMART" id="SM00304">
    <property type="entry name" value="HAMP"/>
    <property type="match status" value="1"/>
</dbReference>
<dbReference type="GO" id="GO:0007165">
    <property type="term" value="P:signal transduction"/>
    <property type="evidence" value="ECO:0007669"/>
    <property type="project" value="UniProtKB-KW"/>
</dbReference>
<evidence type="ECO:0000256" key="4">
    <source>
        <dbReference type="PROSITE-ProRule" id="PRU00284"/>
    </source>
</evidence>
<evidence type="ECO:0000256" key="3">
    <source>
        <dbReference type="ARBA" id="ARBA00029447"/>
    </source>
</evidence>
<dbReference type="Pfam" id="PF00015">
    <property type="entry name" value="MCPsignal"/>
    <property type="match status" value="1"/>
</dbReference>
<dbReference type="Pfam" id="PF00672">
    <property type="entry name" value="HAMP"/>
    <property type="match status" value="1"/>
</dbReference>
<accession>A0A4R7B0Q5</accession>
<dbReference type="RefSeq" id="WP_133682193.1">
    <property type="nucleotide sequence ID" value="NZ_SNZP01000011.1"/>
</dbReference>
<dbReference type="SUPFAM" id="SSF58104">
    <property type="entry name" value="Methyl-accepting chemotaxis protein (MCP) signaling domain"/>
    <property type="match status" value="1"/>
</dbReference>
<dbReference type="CDD" id="cd06225">
    <property type="entry name" value="HAMP"/>
    <property type="match status" value="1"/>
</dbReference>
<dbReference type="OrthoDB" id="9179351at2"/>
<dbReference type="Gene3D" id="1.10.287.950">
    <property type="entry name" value="Methyl-accepting chemotaxis protein"/>
    <property type="match status" value="1"/>
</dbReference>
<evidence type="ECO:0000256" key="2">
    <source>
        <dbReference type="ARBA" id="ARBA00023224"/>
    </source>
</evidence>
<evidence type="ECO:0000259" key="6">
    <source>
        <dbReference type="PROSITE" id="PS50111"/>
    </source>
</evidence>
<sequence length="528" mass="56931">MLTIKRQLQLFAGIVFLAMLACMAVTWVGLDALSREAGSVHRQQLAIQGVTEIKGSALSTIELDPTSADTKKIFADAEQNIGRWSERLQTLQDNPERVETRNRLLAMWKDYDTRSQGLIQLATHDAKSANDQVVTLYHGGFQPFQTQLEQFITQVVQDADQVRAESQDTELHIRIVIGATLLVALLLIIGGLTFLGKKLLGALESMRSTMREVSQRNDFTLRAPLTGQDEIGQTAEAFNALLAHLQKDLLDLSARAMTVLEHSTQVNVAADNILHAASEQGSSSKEVAGRVEEVAGSVSLIADQTQQVQVQSQESSELALSGSDIISHTIQDIRQISSVVANTANAIVNLSAQSSQITGVVQVIREVADQTNLLALNAAIEAARAGEAGRGFAVVADEVRKLAERTAASTREIGENLRAMEEAAQQAVSQMHEAEQLVTGSVERADQADQSIKAIGNASSSAAHSVSSIADALDQQRVANQSITKQIANIAEMASQVSDSAANTSKTAQDLKQVSEQQLQILKRFRLG</sequence>
<dbReference type="PROSITE" id="PS50885">
    <property type="entry name" value="HAMP"/>
    <property type="match status" value="1"/>
</dbReference>
<evidence type="ECO:0000313" key="9">
    <source>
        <dbReference type="Proteomes" id="UP000295611"/>
    </source>
</evidence>
<dbReference type="GO" id="GO:0016020">
    <property type="term" value="C:membrane"/>
    <property type="evidence" value="ECO:0007669"/>
    <property type="project" value="UniProtKB-SubCell"/>
</dbReference>
<reference evidence="8 9" key="1">
    <citation type="submission" date="2019-03" db="EMBL/GenBank/DDBJ databases">
        <title>Genomic Encyclopedia of Type Strains, Phase III (KMG-III): the genomes of soil and plant-associated and newly described type strains.</title>
        <authorList>
            <person name="Whitman W."/>
        </authorList>
    </citation>
    <scope>NUCLEOTIDE SEQUENCE [LARGE SCALE GENOMIC DNA]</scope>
    <source>
        <strain evidence="8 9">CECT 8976</strain>
    </source>
</reference>
<dbReference type="PROSITE" id="PS51257">
    <property type="entry name" value="PROKAR_LIPOPROTEIN"/>
    <property type="match status" value="1"/>
</dbReference>
<dbReference type="SMART" id="SM00283">
    <property type="entry name" value="MA"/>
    <property type="match status" value="1"/>
</dbReference>
<comment type="caution">
    <text evidence="8">The sequence shown here is derived from an EMBL/GenBank/DDBJ whole genome shotgun (WGS) entry which is preliminary data.</text>
</comment>
<dbReference type="InterPro" id="IPR004089">
    <property type="entry name" value="MCPsignal_dom"/>
</dbReference>
<dbReference type="PANTHER" id="PTHR32089:SF112">
    <property type="entry name" value="LYSOZYME-LIKE PROTEIN-RELATED"/>
    <property type="match status" value="1"/>
</dbReference>
<name>A0A4R7B0Q5_9NEIS</name>
<dbReference type="FunFam" id="1.10.287.950:FF:000001">
    <property type="entry name" value="Methyl-accepting chemotaxis sensory transducer"/>
    <property type="match status" value="1"/>
</dbReference>
<organism evidence="8 9">
    <name type="scientific">Paludibacterium purpuratum</name>
    <dbReference type="NCBI Taxonomy" id="1144873"/>
    <lineage>
        <taxon>Bacteria</taxon>
        <taxon>Pseudomonadati</taxon>
        <taxon>Pseudomonadota</taxon>
        <taxon>Betaproteobacteria</taxon>
        <taxon>Neisseriales</taxon>
        <taxon>Chromobacteriaceae</taxon>
        <taxon>Paludibacterium</taxon>
    </lineage>
</organism>
<dbReference type="PROSITE" id="PS50111">
    <property type="entry name" value="CHEMOTAXIS_TRANSDUC_2"/>
    <property type="match status" value="1"/>
</dbReference>
<evidence type="ECO:0000313" key="8">
    <source>
        <dbReference type="EMBL" id="TDR76492.1"/>
    </source>
</evidence>
<feature type="domain" description="HAMP" evidence="7">
    <location>
        <begin position="197"/>
        <end position="250"/>
    </location>
</feature>
<dbReference type="GO" id="GO:0006935">
    <property type="term" value="P:chemotaxis"/>
    <property type="evidence" value="ECO:0007669"/>
    <property type="project" value="UniProtKB-ARBA"/>
</dbReference>
<evidence type="ECO:0000259" key="7">
    <source>
        <dbReference type="PROSITE" id="PS50885"/>
    </source>
</evidence>
<evidence type="ECO:0000256" key="1">
    <source>
        <dbReference type="ARBA" id="ARBA00004370"/>
    </source>
</evidence>
<dbReference type="Proteomes" id="UP000295611">
    <property type="component" value="Unassembled WGS sequence"/>
</dbReference>
<comment type="similarity">
    <text evidence="3">Belongs to the methyl-accepting chemotaxis (MCP) protein family.</text>
</comment>
<evidence type="ECO:0000256" key="5">
    <source>
        <dbReference type="SAM" id="Phobius"/>
    </source>
</evidence>
<keyword evidence="5" id="KW-0472">Membrane</keyword>
<keyword evidence="5" id="KW-1133">Transmembrane helix</keyword>
<comment type="subcellular location">
    <subcellularLocation>
        <location evidence="1">Membrane</location>
    </subcellularLocation>
</comment>
<dbReference type="InterPro" id="IPR003660">
    <property type="entry name" value="HAMP_dom"/>
</dbReference>
<feature type="domain" description="Methyl-accepting transducer" evidence="6">
    <location>
        <begin position="255"/>
        <end position="491"/>
    </location>
</feature>
<dbReference type="EMBL" id="SNZP01000011">
    <property type="protein sequence ID" value="TDR76492.1"/>
    <property type="molecule type" value="Genomic_DNA"/>
</dbReference>
<feature type="transmembrane region" description="Helical" evidence="5">
    <location>
        <begin position="175"/>
        <end position="196"/>
    </location>
</feature>
<gene>
    <name evidence="8" type="ORF">DFP86_11175</name>
</gene>
<keyword evidence="9" id="KW-1185">Reference proteome</keyword>
<protein>
    <submittedName>
        <fullName evidence="8">Methyl-accepting chemotaxis protein</fullName>
    </submittedName>
</protein>